<evidence type="ECO:0000313" key="2">
    <source>
        <dbReference type="Proteomes" id="UP000827976"/>
    </source>
</evidence>
<comment type="caution">
    <text evidence="1">The sequence shown here is derived from an EMBL/GenBank/DDBJ whole genome shotgun (WGS) entry which is preliminary data.</text>
</comment>
<dbReference type="EMBL" id="CM037029">
    <property type="protein sequence ID" value="KAH7653361.1"/>
    <property type="molecule type" value="Genomic_DNA"/>
</dbReference>
<gene>
    <name evidence="1" type="ORF">IHE45_19G076200</name>
</gene>
<protein>
    <submittedName>
        <fullName evidence="1">Uncharacterized protein</fullName>
    </submittedName>
</protein>
<sequence>MAATAEIVLEMDPLLDSIKEKLKIIKIQTGEEEEPCTIYRVVPSIRGEDGAAFDPKIISIGPFHRNKKHLLPMEEIKWCYLHKLLSRVPENTLEELLGVVRAQAPQARKMYSENLCLEPDAFVKMLLLDGCFIVEFLVRFVLEENHGQLSDTNWKMPLVRNDLLLLENQVPFFILQSLFDSSVASLFDFKNLQNDPPITLKELALSYVTQGKLEILLESVNNVKIHHLLHLLQIALTPNPALSGPQPFSCMNMLMQFLRKCKRFVIDLIIWLLSTCLCCFAIFRRHSYLLPSKPDGSRTPRTIPSATELQEAGIVFKERKMNQKKQNMCYLDVKFEDGIMEIPRVPIQAMTISMFHNLLAFEQCYPNSGSHFTSYAALMDNLINTPMDVAVLQDCGIIESKLGSENEVAIFFNQLCRGGYLDYENHYLVEVFKDVRKFSSSSRHRWRAMLIHDYFSNPWAIISFVAAFVLLGLTIVQTVFAILSYVHPPKQPT</sequence>
<accession>A0ACB7TZ57</accession>
<name>A0ACB7TZ57_DIOAL</name>
<evidence type="ECO:0000313" key="1">
    <source>
        <dbReference type="EMBL" id="KAH7653361.1"/>
    </source>
</evidence>
<organism evidence="1 2">
    <name type="scientific">Dioscorea alata</name>
    <name type="common">Purple yam</name>
    <dbReference type="NCBI Taxonomy" id="55571"/>
    <lineage>
        <taxon>Eukaryota</taxon>
        <taxon>Viridiplantae</taxon>
        <taxon>Streptophyta</taxon>
        <taxon>Embryophyta</taxon>
        <taxon>Tracheophyta</taxon>
        <taxon>Spermatophyta</taxon>
        <taxon>Magnoliopsida</taxon>
        <taxon>Liliopsida</taxon>
        <taxon>Dioscoreales</taxon>
        <taxon>Dioscoreaceae</taxon>
        <taxon>Dioscorea</taxon>
    </lineage>
</organism>
<proteinExistence type="predicted"/>
<dbReference type="Proteomes" id="UP000827976">
    <property type="component" value="Chromosome 19"/>
</dbReference>
<keyword evidence="2" id="KW-1185">Reference proteome</keyword>
<reference evidence="2" key="1">
    <citation type="journal article" date="2022" name="Nat. Commun.">
        <title>Chromosome evolution and the genetic basis of agronomically important traits in greater yam.</title>
        <authorList>
            <person name="Bredeson J.V."/>
            <person name="Lyons J.B."/>
            <person name="Oniyinde I.O."/>
            <person name="Okereke N.R."/>
            <person name="Kolade O."/>
            <person name="Nnabue I."/>
            <person name="Nwadili C.O."/>
            <person name="Hribova E."/>
            <person name="Parker M."/>
            <person name="Nwogha J."/>
            <person name="Shu S."/>
            <person name="Carlson J."/>
            <person name="Kariba R."/>
            <person name="Muthemba S."/>
            <person name="Knop K."/>
            <person name="Barton G.J."/>
            <person name="Sherwood A.V."/>
            <person name="Lopez-Montes A."/>
            <person name="Asiedu R."/>
            <person name="Jamnadass R."/>
            <person name="Muchugi A."/>
            <person name="Goodstein D."/>
            <person name="Egesi C.N."/>
            <person name="Featherston J."/>
            <person name="Asfaw A."/>
            <person name="Simpson G.G."/>
            <person name="Dolezel J."/>
            <person name="Hendre P.S."/>
            <person name="Van Deynze A."/>
            <person name="Kumar P.L."/>
            <person name="Obidiegwu J.E."/>
            <person name="Bhattacharjee R."/>
            <person name="Rokhsar D.S."/>
        </authorList>
    </citation>
    <scope>NUCLEOTIDE SEQUENCE [LARGE SCALE GENOMIC DNA]</scope>
    <source>
        <strain evidence="2">cv. TDa95/00328</strain>
    </source>
</reference>